<feature type="transmembrane region" description="Helical" evidence="1">
    <location>
        <begin position="230"/>
        <end position="248"/>
    </location>
</feature>
<comment type="caution">
    <text evidence="2">The sequence shown here is derived from an EMBL/GenBank/DDBJ whole genome shotgun (WGS) entry which is preliminary data.</text>
</comment>
<feature type="transmembrane region" description="Helical" evidence="1">
    <location>
        <begin position="254"/>
        <end position="273"/>
    </location>
</feature>
<feature type="transmembrane region" description="Helical" evidence="1">
    <location>
        <begin position="116"/>
        <end position="135"/>
    </location>
</feature>
<name>A0ABU7XB78_9FIRM</name>
<keyword evidence="1" id="KW-0472">Membrane</keyword>
<feature type="transmembrane region" description="Helical" evidence="1">
    <location>
        <begin position="193"/>
        <end position="210"/>
    </location>
</feature>
<evidence type="ECO:0000313" key="3">
    <source>
        <dbReference type="Proteomes" id="UP001328425"/>
    </source>
</evidence>
<gene>
    <name evidence="2" type="ORF">PV361_07465</name>
</gene>
<keyword evidence="3" id="KW-1185">Reference proteome</keyword>
<feature type="transmembrane region" description="Helical" evidence="1">
    <location>
        <begin position="81"/>
        <end position="104"/>
    </location>
</feature>
<evidence type="ECO:0000256" key="1">
    <source>
        <dbReference type="SAM" id="Phobius"/>
    </source>
</evidence>
<proteinExistence type="predicted"/>
<accession>A0ABU7XB78</accession>
<reference evidence="2 3" key="1">
    <citation type="submission" date="2022-11" db="EMBL/GenBank/DDBJ databases">
        <title>The First Case of Preauricular Fistular Abscess Caused by Peptoniphilus grossensis.</title>
        <authorList>
            <person name="Byun J.-H."/>
        </authorList>
    </citation>
    <scope>NUCLEOTIDE SEQUENCE [LARGE SCALE GENOMIC DNA]</scope>
    <source>
        <strain evidence="2 3">GYB008</strain>
    </source>
</reference>
<dbReference type="EMBL" id="JARBCY010000048">
    <property type="protein sequence ID" value="MEF3318537.1"/>
    <property type="molecule type" value="Genomic_DNA"/>
</dbReference>
<dbReference type="Proteomes" id="UP001328425">
    <property type="component" value="Unassembled WGS sequence"/>
</dbReference>
<keyword evidence="1" id="KW-0812">Transmembrane</keyword>
<sequence>MKLIEHELVDRYIYYLQRYIPYDKQKDARDDFLEILKDRLPEIYREDDIKKELNRMGNPYEFASAYTEGGNFLISGKNYEIFVAFLKMLSVSALIGIILFIFNYFNRFVSANLYDLLKSLVISIFILSLLPSWICEKIKTKKILKALTEDWDIDNLYETKDFKIEKYEIALHLVTFSMYFMLQTYIITASINISIVTYTFIMFLFFINVLSDNLKLSENTIVSKVMYLEYFVDIFTIISFIIMTNHFIPKVFIIKVIMLMSVINLILNTYNISKSKNILLSRKKRKKNKYKRRNKKDRENS</sequence>
<evidence type="ECO:0000313" key="2">
    <source>
        <dbReference type="EMBL" id="MEF3318537.1"/>
    </source>
</evidence>
<evidence type="ECO:0008006" key="4">
    <source>
        <dbReference type="Google" id="ProtNLM"/>
    </source>
</evidence>
<keyword evidence="1" id="KW-1133">Transmembrane helix</keyword>
<dbReference type="RefSeq" id="WP_332087590.1">
    <property type="nucleotide sequence ID" value="NZ_JARBCY010000048.1"/>
</dbReference>
<protein>
    <recommendedName>
        <fullName evidence="4">Beta-carotene 15,15'-monooxygenase</fullName>
    </recommendedName>
</protein>
<organism evidence="2 3">
    <name type="scientific">Peptoniphilus grossensis</name>
    <dbReference type="NCBI Taxonomy" id="1465756"/>
    <lineage>
        <taxon>Bacteria</taxon>
        <taxon>Bacillati</taxon>
        <taxon>Bacillota</taxon>
        <taxon>Tissierellia</taxon>
        <taxon>Tissierellales</taxon>
        <taxon>Peptoniphilaceae</taxon>
        <taxon>Peptoniphilus</taxon>
    </lineage>
</organism>